<dbReference type="EMBL" id="CP043315">
    <property type="protein sequence ID" value="QEK38135.1"/>
    <property type="molecule type" value="Genomic_DNA"/>
</dbReference>
<feature type="compositionally biased region" description="Low complexity" evidence="1">
    <location>
        <begin position="498"/>
        <end position="517"/>
    </location>
</feature>
<protein>
    <submittedName>
        <fullName evidence="2">Uncharacterized protein</fullName>
    </submittedName>
</protein>
<dbReference type="OrthoDB" id="361944at2"/>
<accession>A0A5C0UDL4</accession>
<feature type="compositionally biased region" description="Low complexity" evidence="1">
    <location>
        <begin position="575"/>
        <end position="589"/>
    </location>
</feature>
<dbReference type="Proteomes" id="UP000325155">
    <property type="component" value="Chromosome"/>
</dbReference>
<feature type="region of interest" description="Disordered" evidence="1">
    <location>
        <begin position="492"/>
        <end position="521"/>
    </location>
</feature>
<evidence type="ECO:0000313" key="2">
    <source>
        <dbReference type="EMBL" id="QEK38135.1"/>
    </source>
</evidence>
<evidence type="ECO:0000256" key="1">
    <source>
        <dbReference type="SAM" id="MobiDB-lite"/>
    </source>
</evidence>
<sequence>MNKKLLLLCISKIFCVFEVEESHFGIMDVGQGNCNIMIYDLIDRDRKDDSGEAFSLSQKVGYMYDCGSSEYPARLNKTHNGFKANDQEYPDLCENVHEKLKELDYLTIFLSHPDMDHFNILHHILYPKNSTSAAVVTKSKYYSATDDRKFKGDIKIAVFAFGDWSKETGIEGSFKKSLSQTRPGSIRVPSVDPTSIERAEDLINTGDIPVAEPYFWQNAAGESPQFFSGNLTELFDLAKNANSLKNFTRGCDSGYLGLFDEVNSVLAGYVNIVSANTRYADIDEQNVVSPLISFTHKISPDQDQYVSVLCTGDADNNAIAQMLINKEFHKESCEEFVKNVEDIIKEYKPQQRDLGKQSKIGEAKSKGIAMMSEIGTLNVHFEDELQGKIRSSILHQIVGNNFNSVMNSEMQFNKDNHHIVIIAPHHGADSSLCSAISLFKPALIISSNGHGERVQAPSAYVVGKVTNNLDKYPTDKYSKKIIERLAELNKMTNDRSTSDGSTSDGSTSDGSTSDGSTNGRFNFSTNQLTSYGRDGGNSSCSYWISTNNLKNHIERSFAWKVEDVSSEVSKRDDSASQSEQSQRQELNSQPAQEGLVDLFAGGMNIGSEATQQSQMQQQS</sequence>
<dbReference type="Gene3D" id="3.60.15.10">
    <property type="entry name" value="Ribonuclease Z/Hydroxyacylglutathione hydrolase-like"/>
    <property type="match status" value="1"/>
</dbReference>
<dbReference type="RefSeq" id="WP_148980982.1">
    <property type="nucleotide sequence ID" value="NZ_CP043315.1"/>
</dbReference>
<dbReference type="KEGG" id="cip:FZC35_01990"/>
<reference evidence="2 3" key="1">
    <citation type="submission" date="2019-08" db="EMBL/GenBank/DDBJ databases">
        <title>Highly reduced genomes of protist endosymbionts show evolutionary convergence.</title>
        <authorList>
            <person name="George E."/>
            <person name="Husnik F."/>
            <person name="Tashyreva D."/>
            <person name="Prokopchuk G."/>
            <person name="Horak A."/>
            <person name="Kwong W.K."/>
            <person name="Lukes J."/>
            <person name="Keeling P.J."/>
        </authorList>
    </citation>
    <scope>NUCLEOTIDE SEQUENCE [LARGE SCALE GENOMIC DNA]</scope>
    <source>
        <strain evidence="2">1605</strain>
    </source>
</reference>
<feature type="region of interest" description="Disordered" evidence="1">
    <location>
        <begin position="568"/>
        <end position="593"/>
    </location>
</feature>
<organism evidence="2 3">
    <name type="scientific">Candidatus Cytomitobacter indipagum</name>
    <dbReference type="NCBI Taxonomy" id="2601575"/>
    <lineage>
        <taxon>Bacteria</taxon>
        <taxon>Pseudomonadati</taxon>
        <taxon>Pseudomonadota</taxon>
        <taxon>Alphaproteobacteria</taxon>
        <taxon>Holosporales</taxon>
        <taxon>Holosporaceae</taxon>
        <taxon>Candidatus Cytomitobacter</taxon>
    </lineage>
</organism>
<name>A0A5C0UDL4_9PROT</name>
<dbReference type="AlphaFoldDB" id="A0A5C0UDL4"/>
<gene>
    <name evidence="2" type="ORF">FZC35_01990</name>
</gene>
<proteinExistence type="predicted"/>
<dbReference type="InterPro" id="IPR036866">
    <property type="entry name" value="RibonucZ/Hydroxyglut_hydro"/>
</dbReference>
<keyword evidence="3" id="KW-1185">Reference proteome</keyword>
<evidence type="ECO:0000313" key="3">
    <source>
        <dbReference type="Proteomes" id="UP000325155"/>
    </source>
</evidence>